<dbReference type="AlphaFoldDB" id="X0ZEM8"/>
<accession>X0ZEM8</accession>
<evidence type="ECO:0008006" key="2">
    <source>
        <dbReference type="Google" id="ProtNLM"/>
    </source>
</evidence>
<sequence length="134" mass="14862">MKLIEILNEMTNHPFPNKKQLTIKNSDGNDVGVECEYAKTPEEKMTGVLGMSSMCENCGILFDEISPTYYHMQGVKFPLDMVFCDDKGTILDIITAQPDGDNVYPPSGSHFNIEVNGGFCDNNNINKGDVVYIS</sequence>
<dbReference type="InterPro" id="IPR003795">
    <property type="entry name" value="DUF192"/>
</dbReference>
<evidence type="ECO:0000313" key="1">
    <source>
        <dbReference type="EMBL" id="GAG58783.1"/>
    </source>
</evidence>
<comment type="caution">
    <text evidence="1">The sequence shown here is derived from an EMBL/GenBank/DDBJ whole genome shotgun (WGS) entry which is preliminary data.</text>
</comment>
<dbReference type="PANTHER" id="PTHR37953:SF1">
    <property type="entry name" value="UPF0127 PROTEIN MJ1496"/>
    <property type="match status" value="1"/>
</dbReference>
<name>X0ZEM8_9ZZZZ</name>
<protein>
    <recommendedName>
        <fullName evidence="2">DUF192 domain-containing protein</fullName>
    </recommendedName>
</protein>
<reference evidence="1" key="1">
    <citation type="journal article" date="2014" name="Front. Microbiol.">
        <title>High frequency of phylogenetically diverse reductive dehalogenase-homologous genes in deep subseafloor sedimentary metagenomes.</title>
        <authorList>
            <person name="Kawai M."/>
            <person name="Futagami T."/>
            <person name="Toyoda A."/>
            <person name="Takaki Y."/>
            <person name="Nishi S."/>
            <person name="Hori S."/>
            <person name="Arai W."/>
            <person name="Tsubouchi T."/>
            <person name="Morono Y."/>
            <person name="Uchiyama I."/>
            <person name="Ito T."/>
            <person name="Fujiyama A."/>
            <person name="Inagaki F."/>
            <person name="Takami H."/>
        </authorList>
    </citation>
    <scope>NUCLEOTIDE SEQUENCE</scope>
    <source>
        <strain evidence="1">Expedition CK06-06</strain>
    </source>
</reference>
<organism evidence="1">
    <name type="scientific">marine sediment metagenome</name>
    <dbReference type="NCBI Taxonomy" id="412755"/>
    <lineage>
        <taxon>unclassified sequences</taxon>
        <taxon>metagenomes</taxon>
        <taxon>ecological metagenomes</taxon>
    </lineage>
</organism>
<proteinExistence type="predicted"/>
<gene>
    <name evidence="1" type="ORF">S01H4_17051</name>
</gene>
<dbReference type="Pfam" id="PF02643">
    <property type="entry name" value="DUF192"/>
    <property type="match status" value="1"/>
</dbReference>
<dbReference type="InterPro" id="IPR038695">
    <property type="entry name" value="Saro_0823-like_sf"/>
</dbReference>
<dbReference type="PANTHER" id="PTHR37953">
    <property type="entry name" value="UPF0127 PROTEIN MJ1496"/>
    <property type="match status" value="1"/>
</dbReference>
<dbReference type="Gene3D" id="2.60.120.1140">
    <property type="entry name" value="Protein of unknown function DUF192"/>
    <property type="match status" value="1"/>
</dbReference>
<dbReference type="EMBL" id="BART01007496">
    <property type="protein sequence ID" value="GAG58783.1"/>
    <property type="molecule type" value="Genomic_DNA"/>
</dbReference>